<accession>A0ABW1V4Q8</accession>
<feature type="chain" id="PRO_5045653839" evidence="1">
    <location>
        <begin position="25"/>
        <end position="438"/>
    </location>
</feature>
<keyword evidence="3" id="KW-1185">Reference proteome</keyword>
<dbReference type="PANTHER" id="PTHR43649">
    <property type="entry name" value="ARABINOSE-BINDING PROTEIN-RELATED"/>
    <property type="match status" value="1"/>
</dbReference>
<evidence type="ECO:0000313" key="3">
    <source>
        <dbReference type="Proteomes" id="UP001596233"/>
    </source>
</evidence>
<dbReference type="Pfam" id="PF13416">
    <property type="entry name" value="SBP_bac_8"/>
    <property type="match status" value="1"/>
</dbReference>
<reference evidence="3" key="1">
    <citation type="journal article" date="2019" name="Int. J. Syst. Evol. Microbiol.">
        <title>The Global Catalogue of Microorganisms (GCM) 10K type strain sequencing project: providing services to taxonomists for standard genome sequencing and annotation.</title>
        <authorList>
            <consortium name="The Broad Institute Genomics Platform"/>
            <consortium name="The Broad Institute Genome Sequencing Center for Infectious Disease"/>
            <person name="Wu L."/>
            <person name="Ma J."/>
        </authorList>
    </citation>
    <scope>NUCLEOTIDE SEQUENCE [LARGE SCALE GENOMIC DNA]</scope>
    <source>
        <strain evidence="3">PCU 280</strain>
    </source>
</reference>
<dbReference type="SUPFAM" id="SSF53850">
    <property type="entry name" value="Periplasmic binding protein-like II"/>
    <property type="match status" value="1"/>
</dbReference>
<proteinExistence type="predicted"/>
<dbReference type="InterPro" id="IPR050490">
    <property type="entry name" value="Bact_solute-bd_prot1"/>
</dbReference>
<evidence type="ECO:0000256" key="1">
    <source>
        <dbReference type="SAM" id="SignalP"/>
    </source>
</evidence>
<dbReference type="PANTHER" id="PTHR43649:SF11">
    <property type="entry name" value="ABC TRANSPORTER SUBSTRATE-BINDING PROTEIN YESO-RELATED"/>
    <property type="match status" value="1"/>
</dbReference>
<dbReference type="Proteomes" id="UP001596233">
    <property type="component" value="Unassembled WGS sequence"/>
</dbReference>
<dbReference type="EMBL" id="JBHSTE010000003">
    <property type="protein sequence ID" value="MFC6332740.1"/>
    <property type="molecule type" value="Genomic_DNA"/>
</dbReference>
<sequence length="438" mass="48073">MRKSKIATLSVTVLCMMLFIAACGSSGSTNPNNGANDGNNDNSKVTLGVTWAGSQARHDATLKALDMYAESNSNVVFEPDYMGFDTYFTKLATLSAARKLPDIMQIDTGNLMDYAMRDQLAEISDIIDTSNIDEKLLSAGKVNGKQYGIPIGTNTITFMYNKTALDKLGVTVPDEGYSWDEWVAIARDIKPKLEAGKYVMQDLSIATGTTESDKYEIYQLAYGKGFLHTPDGQFSIDKETYIQFNELFAQLRDEGIVPPADVTAGHKQYDPMLDNFLNGTILIQRDYAAGFPAFDSVNPGQYAMTLVPHALESGGFLLPSQFFTISKDTANLEAAKSLINWFINDLSAGQTLGLVRGVPVSSEVLKDLESSLSEADLAQVDIISKTAPEAQAFSSRPKGYGAWTDEWMKISQAVGFGRMTPEEGYDELKKKWDEIIKL</sequence>
<dbReference type="Gene3D" id="3.40.190.10">
    <property type="entry name" value="Periplasmic binding protein-like II"/>
    <property type="match status" value="2"/>
</dbReference>
<dbReference type="PROSITE" id="PS51257">
    <property type="entry name" value="PROKAR_LIPOPROTEIN"/>
    <property type="match status" value="1"/>
</dbReference>
<keyword evidence="1" id="KW-0732">Signal</keyword>
<feature type="signal peptide" evidence="1">
    <location>
        <begin position="1"/>
        <end position="24"/>
    </location>
</feature>
<gene>
    <name evidence="2" type="ORF">ACFP56_08905</name>
</gene>
<dbReference type="RefSeq" id="WP_379233492.1">
    <property type="nucleotide sequence ID" value="NZ_JBHSTE010000003.1"/>
</dbReference>
<protein>
    <submittedName>
        <fullName evidence="2">ABC transporter substrate-binding protein</fullName>
    </submittedName>
</protein>
<dbReference type="InterPro" id="IPR006059">
    <property type="entry name" value="SBP"/>
</dbReference>
<evidence type="ECO:0000313" key="2">
    <source>
        <dbReference type="EMBL" id="MFC6332740.1"/>
    </source>
</evidence>
<name>A0ABW1V4Q8_9BACL</name>
<comment type="caution">
    <text evidence="2">The sequence shown here is derived from an EMBL/GenBank/DDBJ whole genome shotgun (WGS) entry which is preliminary data.</text>
</comment>
<organism evidence="2 3">
    <name type="scientific">Paenibacillus septentrionalis</name>
    <dbReference type="NCBI Taxonomy" id="429342"/>
    <lineage>
        <taxon>Bacteria</taxon>
        <taxon>Bacillati</taxon>
        <taxon>Bacillota</taxon>
        <taxon>Bacilli</taxon>
        <taxon>Bacillales</taxon>
        <taxon>Paenibacillaceae</taxon>
        <taxon>Paenibacillus</taxon>
    </lineage>
</organism>